<gene>
    <name evidence="1" type="ORF">OG517_01050</name>
</gene>
<dbReference type="Proteomes" id="UP001432039">
    <property type="component" value="Chromosome"/>
</dbReference>
<name>A0ABZ1T457_STRVG</name>
<evidence type="ECO:0000313" key="2">
    <source>
        <dbReference type="Proteomes" id="UP001432039"/>
    </source>
</evidence>
<accession>A0ABZ1T457</accession>
<sequence>MTTHETRRGQHGRWRPLPRRKVLVKVAPEVLAELDRVGLIECVGDYKGHPLYDGQALADFGGQTALEKAKHNGRLLHRDGVGSHWAAFQGHEQGPRTPRH</sequence>
<organism evidence="1 2">
    <name type="scientific">Streptomyces virginiae</name>
    <name type="common">Streptomyces cinnamonensis</name>
    <dbReference type="NCBI Taxonomy" id="1961"/>
    <lineage>
        <taxon>Bacteria</taxon>
        <taxon>Bacillati</taxon>
        <taxon>Actinomycetota</taxon>
        <taxon>Actinomycetes</taxon>
        <taxon>Kitasatosporales</taxon>
        <taxon>Streptomycetaceae</taxon>
        <taxon>Streptomyces</taxon>
    </lineage>
</organism>
<evidence type="ECO:0000313" key="1">
    <source>
        <dbReference type="EMBL" id="WUQ10153.1"/>
    </source>
</evidence>
<keyword evidence="2" id="KW-1185">Reference proteome</keyword>
<protein>
    <submittedName>
        <fullName evidence="1">Uncharacterized protein</fullName>
    </submittedName>
</protein>
<dbReference type="RefSeq" id="WP_328959716.1">
    <property type="nucleotide sequence ID" value="NZ_CP108090.1"/>
</dbReference>
<proteinExistence type="predicted"/>
<dbReference type="EMBL" id="CP108090">
    <property type="protein sequence ID" value="WUQ10153.1"/>
    <property type="molecule type" value="Genomic_DNA"/>
</dbReference>
<reference evidence="1" key="1">
    <citation type="submission" date="2022-10" db="EMBL/GenBank/DDBJ databases">
        <title>The complete genomes of actinobacterial strains from the NBC collection.</title>
        <authorList>
            <person name="Joergensen T.S."/>
            <person name="Alvarez Arevalo M."/>
            <person name="Sterndorff E.B."/>
            <person name="Faurdal D."/>
            <person name="Vuksanovic O."/>
            <person name="Mourched A.-S."/>
            <person name="Charusanti P."/>
            <person name="Shaw S."/>
            <person name="Blin K."/>
            <person name="Weber T."/>
        </authorList>
    </citation>
    <scope>NUCLEOTIDE SEQUENCE</scope>
    <source>
        <strain evidence="1">NBC_00248</strain>
    </source>
</reference>